<dbReference type="Proteomes" id="UP000295247">
    <property type="component" value="Unassembled WGS sequence"/>
</dbReference>
<organism evidence="1 2">
    <name type="scientific">Marichromatium gracile</name>
    <name type="common">Chromatium gracile</name>
    <dbReference type="NCBI Taxonomy" id="1048"/>
    <lineage>
        <taxon>Bacteria</taxon>
        <taxon>Pseudomonadati</taxon>
        <taxon>Pseudomonadota</taxon>
        <taxon>Gammaproteobacteria</taxon>
        <taxon>Chromatiales</taxon>
        <taxon>Chromatiaceae</taxon>
        <taxon>Marichromatium</taxon>
    </lineage>
</organism>
<evidence type="ECO:0000313" key="1">
    <source>
        <dbReference type="EMBL" id="TCW39807.1"/>
    </source>
</evidence>
<evidence type="ECO:0000313" key="2">
    <source>
        <dbReference type="Proteomes" id="UP000295247"/>
    </source>
</evidence>
<accession>A0A4R4AK64</accession>
<proteinExistence type="predicted"/>
<dbReference type="Pfam" id="PF04891">
    <property type="entry name" value="NifQ"/>
    <property type="match status" value="1"/>
</dbReference>
<name>A0A4R4AK64_MARGR</name>
<comment type="caution">
    <text evidence="1">The sequence shown here is derived from an EMBL/GenBank/DDBJ whole genome shotgun (WGS) entry which is preliminary data.</text>
</comment>
<dbReference type="GO" id="GO:0009399">
    <property type="term" value="P:nitrogen fixation"/>
    <property type="evidence" value="ECO:0007669"/>
    <property type="project" value="InterPro"/>
</dbReference>
<sequence>MATPCPERTREIQRIFVRLMTRAIGAGNDHAFACMIASRASGLGALPPWLGLAPEAFNALMGYHFPGVSPEVLSSLEGVAPNPAREDERAELVALLGGQRAGHTHSELWMAEVVAAGCLATDHLWQDLGLWNRRALTALMRRNFPRLAMANTGDMKWKRFLYKQLCEREGIYLCRAPSCEECADYHVCFGPED</sequence>
<dbReference type="AlphaFoldDB" id="A0A4R4AK64"/>
<dbReference type="InterPro" id="IPR006975">
    <property type="entry name" value="NifQ"/>
</dbReference>
<dbReference type="EMBL" id="SMDC01000001">
    <property type="protein sequence ID" value="TCW39807.1"/>
    <property type="molecule type" value="Genomic_DNA"/>
</dbReference>
<dbReference type="GO" id="GO:0030151">
    <property type="term" value="F:molybdenum ion binding"/>
    <property type="evidence" value="ECO:0007669"/>
    <property type="project" value="InterPro"/>
</dbReference>
<reference evidence="1 2" key="1">
    <citation type="submission" date="2019-03" db="EMBL/GenBank/DDBJ databases">
        <title>Genomic Encyclopedia of Type Strains, Phase IV (KMG-IV): sequencing the most valuable type-strain genomes for metagenomic binning, comparative biology and taxonomic classification.</title>
        <authorList>
            <person name="Goeker M."/>
        </authorList>
    </citation>
    <scope>NUCLEOTIDE SEQUENCE [LARGE SCALE GENOMIC DNA]</scope>
    <source>
        <strain evidence="1 2">DSM 203</strain>
    </source>
</reference>
<protein>
    <submittedName>
        <fullName evidence="1">Nitrogen fixation protein NifQ</fullName>
    </submittedName>
</protein>
<dbReference type="RefSeq" id="WP_132228217.1">
    <property type="nucleotide sequence ID" value="NZ_NRRH01000002.1"/>
</dbReference>
<gene>
    <name evidence="1" type="ORF">EDC29_101223</name>
</gene>